<keyword evidence="4" id="KW-1185">Reference proteome</keyword>
<organism evidence="3 4">
    <name type="scientific">Luteococcus sanguinis</name>
    <dbReference type="NCBI Taxonomy" id="174038"/>
    <lineage>
        <taxon>Bacteria</taxon>
        <taxon>Bacillati</taxon>
        <taxon>Actinomycetota</taxon>
        <taxon>Actinomycetes</taxon>
        <taxon>Propionibacteriales</taxon>
        <taxon>Propionibacteriaceae</taxon>
        <taxon>Luteococcus</taxon>
    </lineage>
</organism>
<comment type="caution">
    <text evidence="3">The sequence shown here is derived from an EMBL/GenBank/DDBJ whole genome shotgun (WGS) entry which is preliminary data.</text>
</comment>
<feature type="transmembrane region" description="Helical" evidence="2">
    <location>
        <begin position="94"/>
        <end position="114"/>
    </location>
</feature>
<dbReference type="RefSeq" id="WP_343885230.1">
    <property type="nucleotide sequence ID" value="NZ_BAAAKI010000004.1"/>
</dbReference>
<accession>A0ABW1WY54</accession>
<gene>
    <name evidence="3" type="ORF">ACFP57_03980</name>
</gene>
<dbReference type="Pfam" id="PF11222">
    <property type="entry name" value="DUF3017"/>
    <property type="match status" value="1"/>
</dbReference>
<dbReference type="Proteomes" id="UP001596266">
    <property type="component" value="Unassembled WGS sequence"/>
</dbReference>
<keyword evidence="2" id="KW-0472">Membrane</keyword>
<dbReference type="InterPro" id="IPR021385">
    <property type="entry name" value="DUF3017"/>
</dbReference>
<evidence type="ECO:0000313" key="4">
    <source>
        <dbReference type="Proteomes" id="UP001596266"/>
    </source>
</evidence>
<feature type="transmembrane region" description="Helical" evidence="2">
    <location>
        <begin position="38"/>
        <end position="56"/>
    </location>
</feature>
<reference evidence="4" key="1">
    <citation type="journal article" date="2019" name="Int. J. Syst. Evol. Microbiol.">
        <title>The Global Catalogue of Microorganisms (GCM) 10K type strain sequencing project: providing services to taxonomists for standard genome sequencing and annotation.</title>
        <authorList>
            <consortium name="The Broad Institute Genomics Platform"/>
            <consortium name="The Broad Institute Genome Sequencing Center for Infectious Disease"/>
            <person name="Wu L."/>
            <person name="Ma J."/>
        </authorList>
    </citation>
    <scope>NUCLEOTIDE SEQUENCE [LARGE SCALE GENOMIC DNA]</scope>
    <source>
        <strain evidence="4">CGMCC 1.15277</strain>
    </source>
</reference>
<keyword evidence="2" id="KW-1133">Transmembrane helix</keyword>
<feature type="region of interest" description="Disordered" evidence="1">
    <location>
        <begin position="1"/>
        <end position="28"/>
    </location>
</feature>
<evidence type="ECO:0000313" key="3">
    <source>
        <dbReference type="EMBL" id="MFC6396149.1"/>
    </source>
</evidence>
<name>A0ABW1WY54_9ACTN</name>
<keyword evidence="2" id="KW-0812">Transmembrane</keyword>
<dbReference type="EMBL" id="JBHSUA010000009">
    <property type="protein sequence ID" value="MFC6396149.1"/>
    <property type="molecule type" value="Genomic_DNA"/>
</dbReference>
<evidence type="ECO:0000256" key="2">
    <source>
        <dbReference type="SAM" id="Phobius"/>
    </source>
</evidence>
<protein>
    <submittedName>
        <fullName evidence="3">DUF3017 domain-containing protein</fullName>
    </submittedName>
</protein>
<feature type="transmembrane region" description="Helical" evidence="2">
    <location>
        <begin position="63"/>
        <end position="82"/>
    </location>
</feature>
<evidence type="ECO:0000256" key="1">
    <source>
        <dbReference type="SAM" id="MobiDB-lite"/>
    </source>
</evidence>
<proteinExistence type="predicted"/>
<sequence length="118" mass="12451">MPDQASAGSLGPTEAPAEKDSAISRMTQSAAEHTLNQWPLLVVLGLLSIGLGITAAGHWRRGAFAMGCAVLLAGGFRVFLPTRVAGLLCVRSRWFDSALLLGMATAMLALTFFVPHSR</sequence>